<sequence>MYFFVFLFSHSKCLNVKCIVQKLICLYEGCPVFGSRYLNLVVVLLM</sequence>
<proteinExistence type="predicted"/>
<dbReference type="EMBL" id="GBXM01001654">
    <property type="protein sequence ID" value="JAI06924.1"/>
    <property type="molecule type" value="Transcribed_RNA"/>
</dbReference>
<dbReference type="AlphaFoldDB" id="A0A0E9XZ16"/>
<organism evidence="1">
    <name type="scientific">Anguilla anguilla</name>
    <name type="common">European freshwater eel</name>
    <name type="synonym">Muraena anguilla</name>
    <dbReference type="NCBI Taxonomy" id="7936"/>
    <lineage>
        <taxon>Eukaryota</taxon>
        <taxon>Metazoa</taxon>
        <taxon>Chordata</taxon>
        <taxon>Craniata</taxon>
        <taxon>Vertebrata</taxon>
        <taxon>Euteleostomi</taxon>
        <taxon>Actinopterygii</taxon>
        <taxon>Neopterygii</taxon>
        <taxon>Teleostei</taxon>
        <taxon>Anguilliformes</taxon>
        <taxon>Anguillidae</taxon>
        <taxon>Anguilla</taxon>
    </lineage>
</organism>
<name>A0A0E9XZ16_ANGAN</name>
<reference evidence="1" key="2">
    <citation type="journal article" date="2015" name="Fish Shellfish Immunol.">
        <title>Early steps in the European eel (Anguilla anguilla)-Vibrio vulnificus interaction in the gills: Role of the RtxA13 toxin.</title>
        <authorList>
            <person name="Callol A."/>
            <person name="Pajuelo D."/>
            <person name="Ebbesson L."/>
            <person name="Teles M."/>
            <person name="MacKenzie S."/>
            <person name="Amaro C."/>
        </authorList>
    </citation>
    <scope>NUCLEOTIDE SEQUENCE</scope>
</reference>
<accession>A0A0E9XZ16</accession>
<protein>
    <submittedName>
        <fullName evidence="1">Uncharacterized protein</fullName>
    </submittedName>
</protein>
<evidence type="ECO:0000313" key="1">
    <source>
        <dbReference type="EMBL" id="JAI06924.1"/>
    </source>
</evidence>
<reference evidence="1" key="1">
    <citation type="submission" date="2014-11" db="EMBL/GenBank/DDBJ databases">
        <authorList>
            <person name="Amaro Gonzalez C."/>
        </authorList>
    </citation>
    <scope>NUCLEOTIDE SEQUENCE</scope>
</reference>